<dbReference type="InterPro" id="IPR048795">
    <property type="entry name" value="PWP3A_3B_4_C"/>
</dbReference>
<dbReference type="InterPro" id="IPR040263">
    <property type="entry name" value="PWP3A_3B_4"/>
</dbReference>
<gene>
    <name evidence="2" type="ORF">AMEX_G10619</name>
</gene>
<feature type="domain" description="PWWP" evidence="1">
    <location>
        <begin position="448"/>
        <end position="576"/>
    </location>
</feature>
<dbReference type="Gene3D" id="3.40.395.10">
    <property type="entry name" value="Adenoviral Proteinase, Chain A"/>
    <property type="match status" value="1"/>
</dbReference>
<evidence type="ECO:0000313" key="2">
    <source>
        <dbReference type="EMBL" id="KAG9273852.1"/>
    </source>
</evidence>
<evidence type="ECO:0000313" key="3">
    <source>
        <dbReference type="Proteomes" id="UP000752171"/>
    </source>
</evidence>
<dbReference type="InterPro" id="IPR038765">
    <property type="entry name" value="Papain-like_cys_pep_sf"/>
</dbReference>
<dbReference type="EMBL" id="JAICCE010000008">
    <property type="protein sequence ID" value="KAG9273852.1"/>
    <property type="molecule type" value="Genomic_DNA"/>
</dbReference>
<dbReference type="AlphaFoldDB" id="A0A8T2LVK1"/>
<dbReference type="Pfam" id="PF20886">
    <property type="entry name" value="PWP3A-B_C"/>
    <property type="match status" value="1"/>
</dbReference>
<dbReference type="SUPFAM" id="SSF54001">
    <property type="entry name" value="Cysteine proteinases"/>
    <property type="match status" value="1"/>
</dbReference>
<comment type="caution">
    <text evidence="2">The sequence shown here is derived from an EMBL/GenBank/DDBJ whole genome shotgun (WGS) entry which is preliminary data.</text>
</comment>
<protein>
    <recommendedName>
        <fullName evidence="1">PWWP domain-containing protein</fullName>
    </recommendedName>
</protein>
<accession>A0A8T2LVK1</accession>
<sequence length="614" mass="70159">MNACPMGEDFKIADPEDDLDTRVNEMKILNEKVLSNIENAQKRQQKSYRNRKRKLMSTISPGDEVLISQDFNIKQRKDTLADRHKGPFTVDSISKKGVASVVKDNGTRCCINVSRLRPFYRLENHGAVPCVSLQDHEYGTPDEATDHPYAFSGEKWEKDLGPLQEKLLKYVLDKSLPAAELIVKDDNICLTREDFWSLGLNQCMESTIGNACFKIIREAAQKHGKDVYIADMYVVPTWKTMNVDPLSSLPNNLCSKDAILFPAWSMQQNQLDHYLLCVLLVVEREIIFLDSVLPGGFGDDSYKTIFRHIAGQIDPRPWTEKTGRSFDHFPQQTSGNYCGILILMVSILLSCDKQHFELLGIIERFIFLQYALCICTNTPFIFTENDVPLIRQWWCILLMERFQIEGHGQRFAFWTDEASRLLQGTLQPLFRVSRSITSDIPPHVQTMVSRTAQEKKLVDFAVQDHGVRQHLLGVLCGKEPSKWLSRIQKGSSLRVPVYLDSEEEQDSLFFYLQDVLKSAPVEFHIEDQVQFILDVFKECITQAMSTLQGITIQEAEELFLSGPNYSRSEVDEFDRLILRQLKKEGRLKDTVPTNIGHKAGYSMDSHSQSELGAV</sequence>
<name>A0A8T2LVK1_ASTMX</name>
<dbReference type="PANTHER" id="PTHR31333">
    <property type="entry name" value="PWWP DOMAIN-CONTAINING DNA REPAIR FACTOR 3 FAMILY MEMBER"/>
    <property type="match status" value="1"/>
</dbReference>
<evidence type="ECO:0000259" key="1">
    <source>
        <dbReference type="Pfam" id="PF20886"/>
    </source>
</evidence>
<dbReference type="Proteomes" id="UP000752171">
    <property type="component" value="Unassembled WGS sequence"/>
</dbReference>
<reference evidence="2 3" key="1">
    <citation type="submission" date="2021-07" db="EMBL/GenBank/DDBJ databases">
        <authorList>
            <person name="Imarazene B."/>
            <person name="Zahm M."/>
            <person name="Klopp C."/>
            <person name="Cabau C."/>
            <person name="Beille S."/>
            <person name="Jouanno E."/>
            <person name="Castinel A."/>
            <person name="Lluch J."/>
            <person name="Gil L."/>
            <person name="Kuchtly C."/>
            <person name="Lopez Roques C."/>
            <person name="Donnadieu C."/>
            <person name="Parrinello H."/>
            <person name="Journot L."/>
            <person name="Du K."/>
            <person name="Schartl M."/>
            <person name="Retaux S."/>
            <person name="Guiguen Y."/>
        </authorList>
    </citation>
    <scope>NUCLEOTIDE SEQUENCE [LARGE SCALE GENOMIC DNA]</scope>
    <source>
        <strain evidence="2">Pach_M1</strain>
        <tissue evidence="2">Testis</tissue>
    </source>
</reference>
<dbReference type="PANTHER" id="PTHR31333:SF6">
    <property type="entry name" value="MUM1 LIKE 1"/>
    <property type="match status" value="1"/>
</dbReference>
<organism evidence="2 3">
    <name type="scientific">Astyanax mexicanus</name>
    <name type="common">Blind cave fish</name>
    <name type="synonym">Astyanax fasciatus mexicanus</name>
    <dbReference type="NCBI Taxonomy" id="7994"/>
    <lineage>
        <taxon>Eukaryota</taxon>
        <taxon>Metazoa</taxon>
        <taxon>Chordata</taxon>
        <taxon>Craniata</taxon>
        <taxon>Vertebrata</taxon>
        <taxon>Euteleostomi</taxon>
        <taxon>Actinopterygii</taxon>
        <taxon>Neopterygii</taxon>
        <taxon>Teleostei</taxon>
        <taxon>Ostariophysi</taxon>
        <taxon>Characiformes</taxon>
        <taxon>Characoidei</taxon>
        <taxon>Acestrorhamphidae</taxon>
        <taxon>Acestrorhamphinae</taxon>
        <taxon>Astyanax</taxon>
    </lineage>
</organism>
<proteinExistence type="predicted"/>